<proteinExistence type="predicted"/>
<evidence type="ECO:0000313" key="3">
    <source>
        <dbReference type="Proteomes" id="UP000004810"/>
    </source>
</evidence>
<reference evidence="3" key="1">
    <citation type="submission" date="2012-08" db="EMBL/GenBank/DDBJ databases">
        <title>The Genome Sequence of Wuchereria bancrofti.</title>
        <authorList>
            <person name="Nutman T.B."/>
            <person name="Fink D.L."/>
            <person name="Russ C."/>
            <person name="Young S."/>
            <person name="Zeng Q."/>
            <person name="Koehrsen M."/>
            <person name="Alvarado L."/>
            <person name="Berlin A."/>
            <person name="Chapman S.B."/>
            <person name="Chen Z."/>
            <person name="Freedman E."/>
            <person name="Gellesch M."/>
            <person name="Goldberg J."/>
            <person name="Griggs A."/>
            <person name="Gujja S."/>
            <person name="Heilman E.R."/>
            <person name="Heiman D."/>
            <person name="Hepburn T."/>
            <person name="Howarth C."/>
            <person name="Jen D."/>
            <person name="Larson L."/>
            <person name="Lewis B."/>
            <person name="Mehta T."/>
            <person name="Park D."/>
            <person name="Pearson M."/>
            <person name="Roberts A."/>
            <person name="Saif S."/>
            <person name="Shea T."/>
            <person name="Shenoy N."/>
            <person name="Sisk P."/>
            <person name="Stolte C."/>
            <person name="Sykes S."/>
            <person name="Walk T."/>
            <person name="White J."/>
            <person name="Yandava C."/>
            <person name="Haas B."/>
            <person name="Henn M.R."/>
            <person name="Nusbaum C."/>
            <person name="Birren B."/>
        </authorList>
    </citation>
    <scope>NUCLEOTIDE SEQUENCE [LARGE SCALE GENOMIC DNA]</scope>
    <source>
        <strain evidence="3">NA</strain>
    </source>
</reference>
<evidence type="ECO:0000256" key="1">
    <source>
        <dbReference type="SAM" id="MobiDB-lite"/>
    </source>
</evidence>
<sequence length="69" mass="7688">NDGIVGTTFPTVASISLDPIPLNVQKQEMNIYVVAPGKEEIIDKEKCVAEAQNERERPERNPYTTDEQG</sequence>
<name>J9E8I2_WUCBA</name>
<feature type="compositionally biased region" description="Basic and acidic residues" evidence="1">
    <location>
        <begin position="49"/>
        <end position="60"/>
    </location>
</feature>
<organism evidence="2 3">
    <name type="scientific">Wuchereria bancrofti</name>
    <dbReference type="NCBI Taxonomy" id="6293"/>
    <lineage>
        <taxon>Eukaryota</taxon>
        <taxon>Metazoa</taxon>
        <taxon>Ecdysozoa</taxon>
        <taxon>Nematoda</taxon>
        <taxon>Chromadorea</taxon>
        <taxon>Rhabditida</taxon>
        <taxon>Spirurina</taxon>
        <taxon>Spiruromorpha</taxon>
        <taxon>Filarioidea</taxon>
        <taxon>Onchocercidae</taxon>
        <taxon>Wuchereria</taxon>
    </lineage>
</organism>
<dbReference type="Proteomes" id="UP000004810">
    <property type="component" value="Unassembled WGS sequence"/>
</dbReference>
<evidence type="ECO:0000313" key="2">
    <source>
        <dbReference type="EMBL" id="EJW71659.1"/>
    </source>
</evidence>
<protein>
    <submittedName>
        <fullName evidence="2">Uncharacterized protein</fullName>
    </submittedName>
</protein>
<dbReference type="AlphaFoldDB" id="J9E8I2"/>
<feature type="region of interest" description="Disordered" evidence="1">
    <location>
        <begin position="49"/>
        <end position="69"/>
    </location>
</feature>
<dbReference type="EMBL" id="ADBV01018010">
    <property type="protein sequence ID" value="EJW71659.1"/>
    <property type="molecule type" value="Genomic_DNA"/>
</dbReference>
<gene>
    <name evidence="2" type="ORF">WUBG_17435</name>
</gene>
<accession>J9E8I2</accession>
<comment type="caution">
    <text evidence="2">The sequence shown here is derived from an EMBL/GenBank/DDBJ whole genome shotgun (WGS) entry which is preliminary data.</text>
</comment>
<feature type="non-terminal residue" evidence="2">
    <location>
        <position position="1"/>
    </location>
</feature>